<evidence type="ECO:0000313" key="6">
    <source>
        <dbReference type="Proteomes" id="UP000078532"/>
    </source>
</evidence>
<dbReference type="SMART" id="SM00345">
    <property type="entry name" value="HTH_GNTR"/>
    <property type="match status" value="1"/>
</dbReference>
<dbReference type="InterPro" id="IPR000524">
    <property type="entry name" value="Tscrpt_reg_HTH_GntR"/>
</dbReference>
<dbReference type="GO" id="GO:0003700">
    <property type="term" value="F:DNA-binding transcription factor activity"/>
    <property type="evidence" value="ECO:0007669"/>
    <property type="project" value="InterPro"/>
</dbReference>
<keyword evidence="6" id="KW-1185">Reference proteome</keyword>
<dbReference type="GO" id="GO:0003677">
    <property type="term" value="F:DNA binding"/>
    <property type="evidence" value="ECO:0007669"/>
    <property type="project" value="UniProtKB-KW"/>
</dbReference>
<dbReference type="AlphaFoldDB" id="A0A1B7LH36"/>
<dbReference type="Gene3D" id="1.10.10.10">
    <property type="entry name" value="Winged helix-like DNA-binding domain superfamily/Winged helix DNA-binding domain"/>
    <property type="match status" value="1"/>
</dbReference>
<dbReference type="OrthoDB" id="163333at2"/>
<dbReference type="Proteomes" id="UP000078532">
    <property type="component" value="Unassembled WGS sequence"/>
</dbReference>
<dbReference type="STRING" id="1838280.A6M21_17295"/>
<evidence type="ECO:0000256" key="2">
    <source>
        <dbReference type="ARBA" id="ARBA00023125"/>
    </source>
</evidence>
<dbReference type="PROSITE" id="PS50949">
    <property type="entry name" value="HTH_GNTR"/>
    <property type="match status" value="1"/>
</dbReference>
<dbReference type="PANTHER" id="PTHR38445:SF7">
    <property type="entry name" value="GNTR-FAMILY TRANSCRIPTIONAL REGULATOR"/>
    <property type="match status" value="1"/>
</dbReference>
<dbReference type="SUPFAM" id="SSF46785">
    <property type="entry name" value="Winged helix' DNA-binding domain"/>
    <property type="match status" value="1"/>
</dbReference>
<accession>A0A1B7LH36</accession>
<proteinExistence type="predicted"/>
<name>A0A1B7LH36_9FIRM</name>
<feature type="domain" description="HTH gntR-type" evidence="4">
    <location>
        <begin position="7"/>
        <end position="75"/>
    </location>
</feature>
<organism evidence="5 6">
    <name type="scientific">Desulfotomaculum copahuensis</name>
    <dbReference type="NCBI Taxonomy" id="1838280"/>
    <lineage>
        <taxon>Bacteria</taxon>
        <taxon>Bacillati</taxon>
        <taxon>Bacillota</taxon>
        <taxon>Clostridia</taxon>
        <taxon>Eubacteriales</taxon>
        <taxon>Desulfotomaculaceae</taxon>
        <taxon>Desulfotomaculum</taxon>
    </lineage>
</organism>
<reference evidence="5 6" key="1">
    <citation type="submission" date="2016-04" db="EMBL/GenBank/DDBJ databases">
        <authorList>
            <person name="Evans L.H."/>
            <person name="Alamgir A."/>
            <person name="Owens N."/>
            <person name="Weber N.D."/>
            <person name="Virtaneva K."/>
            <person name="Barbian K."/>
            <person name="Babar A."/>
            <person name="Rosenke K."/>
        </authorList>
    </citation>
    <scope>NUCLEOTIDE SEQUENCE [LARGE SCALE GENOMIC DNA]</scope>
    <source>
        <strain evidence="5 6">LMa1</strain>
    </source>
</reference>
<gene>
    <name evidence="5" type="ORF">A6M21_17295</name>
</gene>
<evidence type="ECO:0000256" key="1">
    <source>
        <dbReference type="ARBA" id="ARBA00023015"/>
    </source>
</evidence>
<evidence type="ECO:0000259" key="4">
    <source>
        <dbReference type="PROSITE" id="PS50949"/>
    </source>
</evidence>
<keyword evidence="3" id="KW-0804">Transcription</keyword>
<evidence type="ECO:0000313" key="5">
    <source>
        <dbReference type="EMBL" id="OAT85319.1"/>
    </source>
</evidence>
<dbReference type="EMBL" id="LYVF01000063">
    <property type="protein sequence ID" value="OAT85319.1"/>
    <property type="molecule type" value="Genomic_DNA"/>
</dbReference>
<dbReference type="InterPro" id="IPR036390">
    <property type="entry name" value="WH_DNA-bd_sf"/>
</dbReference>
<protein>
    <recommendedName>
        <fullName evidence="4">HTH gntR-type domain-containing protein</fullName>
    </recommendedName>
</protein>
<keyword evidence="2" id="KW-0238">DNA-binding</keyword>
<comment type="caution">
    <text evidence="5">The sequence shown here is derived from an EMBL/GenBank/DDBJ whole genome shotgun (WGS) entry which is preliminary data.</text>
</comment>
<dbReference type="PANTHER" id="PTHR38445">
    <property type="entry name" value="HTH-TYPE TRANSCRIPTIONAL REPRESSOR YTRA"/>
    <property type="match status" value="1"/>
</dbReference>
<dbReference type="Pfam" id="PF00392">
    <property type="entry name" value="GntR"/>
    <property type="match status" value="1"/>
</dbReference>
<dbReference type="CDD" id="cd07377">
    <property type="entry name" value="WHTH_GntR"/>
    <property type="match status" value="1"/>
</dbReference>
<evidence type="ECO:0000256" key="3">
    <source>
        <dbReference type="ARBA" id="ARBA00023163"/>
    </source>
</evidence>
<keyword evidence="1" id="KW-0805">Transcription regulation</keyword>
<sequence length="122" mass="13524">MKTDSGIPIYVQLKEQIRYAVATGRLKPGDRLPTVRQLAVELRINPNTVSRVYSELEKEGLLATRQGKGTFVRSTANDTPSLDVLAKLVDRLLVEAAGLGFTVRDVMMLLERKLKEAGQDGR</sequence>
<dbReference type="InterPro" id="IPR036388">
    <property type="entry name" value="WH-like_DNA-bd_sf"/>
</dbReference>